<reference evidence="1 2" key="1">
    <citation type="journal article" date="2011" name="Science">
        <title>The ecoresponsive genome of Daphnia pulex.</title>
        <authorList>
            <person name="Colbourne J.K."/>
            <person name="Pfrender M.E."/>
            <person name="Gilbert D."/>
            <person name="Thomas W.K."/>
            <person name="Tucker A."/>
            <person name="Oakley T.H."/>
            <person name="Tokishita S."/>
            <person name="Aerts A."/>
            <person name="Arnold G.J."/>
            <person name="Basu M.K."/>
            <person name="Bauer D.J."/>
            <person name="Caceres C.E."/>
            <person name="Carmel L."/>
            <person name="Casola C."/>
            <person name="Choi J.H."/>
            <person name="Detter J.C."/>
            <person name="Dong Q."/>
            <person name="Dusheyko S."/>
            <person name="Eads B.D."/>
            <person name="Frohlich T."/>
            <person name="Geiler-Samerotte K.A."/>
            <person name="Gerlach D."/>
            <person name="Hatcher P."/>
            <person name="Jogdeo S."/>
            <person name="Krijgsveld J."/>
            <person name="Kriventseva E.V."/>
            <person name="Kultz D."/>
            <person name="Laforsch C."/>
            <person name="Lindquist E."/>
            <person name="Lopez J."/>
            <person name="Manak J.R."/>
            <person name="Muller J."/>
            <person name="Pangilinan J."/>
            <person name="Patwardhan R.P."/>
            <person name="Pitluck S."/>
            <person name="Pritham E.J."/>
            <person name="Rechtsteiner A."/>
            <person name="Rho M."/>
            <person name="Rogozin I.B."/>
            <person name="Sakarya O."/>
            <person name="Salamov A."/>
            <person name="Schaack S."/>
            <person name="Shapiro H."/>
            <person name="Shiga Y."/>
            <person name="Skalitzky C."/>
            <person name="Smith Z."/>
            <person name="Souvorov A."/>
            <person name="Sung W."/>
            <person name="Tang Z."/>
            <person name="Tsuchiya D."/>
            <person name="Tu H."/>
            <person name="Vos H."/>
            <person name="Wang M."/>
            <person name="Wolf Y.I."/>
            <person name="Yamagata H."/>
            <person name="Yamada T."/>
            <person name="Ye Y."/>
            <person name="Shaw J.R."/>
            <person name="Andrews J."/>
            <person name="Crease T.J."/>
            <person name="Tang H."/>
            <person name="Lucas S.M."/>
            <person name="Robertson H.M."/>
            <person name="Bork P."/>
            <person name="Koonin E.V."/>
            <person name="Zdobnov E.M."/>
            <person name="Grigoriev I.V."/>
            <person name="Lynch M."/>
            <person name="Boore J.L."/>
        </authorList>
    </citation>
    <scope>NUCLEOTIDE SEQUENCE [LARGE SCALE GENOMIC DNA]</scope>
</reference>
<dbReference type="EMBL" id="GL732673">
    <property type="protein sequence ID" value="EFX67603.1"/>
    <property type="molecule type" value="Genomic_DNA"/>
</dbReference>
<dbReference type="HOGENOM" id="CLU_1512125_0_0_1"/>
<dbReference type="AlphaFoldDB" id="E9HKY4"/>
<evidence type="ECO:0008006" key="3">
    <source>
        <dbReference type="Google" id="ProtNLM"/>
    </source>
</evidence>
<evidence type="ECO:0000313" key="1">
    <source>
        <dbReference type="EMBL" id="EFX67603.1"/>
    </source>
</evidence>
<organism evidence="1 2">
    <name type="scientific">Daphnia pulex</name>
    <name type="common">Water flea</name>
    <dbReference type="NCBI Taxonomy" id="6669"/>
    <lineage>
        <taxon>Eukaryota</taxon>
        <taxon>Metazoa</taxon>
        <taxon>Ecdysozoa</taxon>
        <taxon>Arthropoda</taxon>
        <taxon>Crustacea</taxon>
        <taxon>Branchiopoda</taxon>
        <taxon>Diplostraca</taxon>
        <taxon>Cladocera</taxon>
        <taxon>Anomopoda</taxon>
        <taxon>Daphniidae</taxon>
        <taxon>Daphnia</taxon>
    </lineage>
</organism>
<dbReference type="Proteomes" id="UP000000305">
    <property type="component" value="Unassembled WGS sequence"/>
</dbReference>
<protein>
    <recommendedName>
        <fullName evidence="3">Ricin B lectin domain-containing protein</fullName>
    </recommendedName>
</protein>
<sequence>MIADDPGRHDLTPIQIILTDQNLGLSAAANKTAQGRVFLANCSDSSDKFFILEKVTQNKNLLESKAPKESMLTHQEDEIHRLFGITPQFHGTILSKTKQEHCLSVTDTQVLSLKLCKSITARNKFPHQNFAYYNGQLTIRGTTDCVTPDKLMACSNSFNQTAKWEYDESLFFYFLLLD</sequence>
<name>E9HKY4_DAPPU</name>
<dbReference type="KEGG" id="dpx:DAPPUDRAFT_330897"/>
<evidence type="ECO:0000313" key="2">
    <source>
        <dbReference type="Proteomes" id="UP000000305"/>
    </source>
</evidence>
<dbReference type="InParanoid" id="E9HKY4"/>
<accession>E9HKY4</accession>
<keyword evidence="2" id="KW-1185">Reference proteome</keyword>
<proteinExistence type="predicted"/>
<gene>
    <name evidence="1" type="ORF">DAPPUDRAFT_330897</name>
</gene>